<dbReference type="RefSeq" id="WP_188751303.1">
    <property type="nucleotide sequence ID" value="NZ_BMIJ01000008.1"/>
</dbReference>
<dbReference type="InterPro" id="IPR007229">
    <property type="entry name" value="Nic_PRibTrfase-Fam"/>
</dbReference>
<name>A0ABQ1KTU4_9GAMM</name>
<evidence type="ECO:0000256" key="4">
    <source>
        <dbReference type="ARBA" id="ARBA00022553"/>
    </source>
</evidence>
<reference evidence="13" key="1">
    <citation type="journal article" date="2019" name="Int. J. Syst. Evol. Microbiol.">
        <title>The Global Catalogue of Microorganisms (GCM) 10K type strain sequencing project: providing services to taxonomists for standard genome sequencing and annotation.</title>
        <authorList>
            <consortium name="The Broad Institute Genomics Platform"/>
            <consortium name="The Broad Institute Genome Sequencing Center for Infectious Disease"/>
            <person name="Wu L."/>
            <person name="Ma J."/>
        </authorList>
    </citation>
    <scope>NUCLEOTIDE SEQUENCE [LARGE SCALE GENOMIC DNA]</scope>
    <source>
        <strain evidence="13">CGMCC 1.15341</strain>
    </source>
</reference>
<dbReference type="Proteomes" id="UP000629025">
    <property type="component" value="Unassembled WGS sequence"/>
</dbReference>
<dbReference type="InterPro" id="IPR036068">
    <property type="entry name" value="Nicotinate_pribotase-like_C"/>
</dbReference>
<dbReference type="PANTHER" id="PTHR11098:SF1">
    <property type="entry name" value="NICOTINATE PHOSPHORIBOSYLTRANSFERASE"/>
    <property type="match status" value="1"/>
</dbReference>
<evidence type="ECO:0000256" key="3">
    <source>
        <dbReference type="ARBA" id="ARBA00013236"/>
    </source>
</evidence>
<dbReference type="NCBIfam" id="NF009131">
    <property type="entry name" value="PRK12484.1"/>
    <property type="match status" value="1"/>
</dbReference>
<keyword evidence="13" id="KW-1185">Reference proteome</keyword>
<organism evidence="12 13">
    <name type="scientific">Marinobacterium zhoushanense</name>
    <dbReference type="NCBI Taxonomy" id="1679163"/>
    <lineage>
        <taxon>Bacteria</taxon>
        <taxon>Pseudomonadati</taxon>
        <taxon>Pseudomonadota</taxon>
        <taxon>Gammaproteobacteria</taxon>
        <taxon>Oceanospirillales</taxon>
        <taxon>Oceanospirillaceae</taxon>
        <taxon>Marinobacterium</taxon>
    </lineage>
</organism>
<dbReference type="SUPFAM" id="SSF54675">
    <property type="entry name" value="Nicotinate/Quinolinate PRTase N-terminal domain-like"/>
    <property type="match status" value="1"/>
</dbReference>
<dbReference type="NCBIfam" id="TIGR01513">
    <property type="entry name" value="NAPRTase_put"/>
    <property type="match status" value="1"/>
</dbReference>
<keyword evidence="4" id="KW-0597">Phosphoprotein</keyword>
<comment type="PTM">
    <text evidence="9">Transiently phosphorylated on a His residue during the reaction cycle. Phosphorylation strongly increases the affinity for substrates and increases the rate of nicotinate D-ribonucleotide production. Dephosphorylation regenerates the low-affinity form of the enzyme, leading to product release.</text>
</comment>
<gene>
    <name evidence="12" type="ORF">GCM10011352_38230</name>
</gene>
<comment type="catalytic activity">
    <reaction evidence="8 9">
        <text>5-phospho-alpha-D-ribose 1-diphosphate + nicotinate + ATP + H2O = nicotinate beta-D-ribonucleotide + ADP + phosphate + diphosphate</text>
        <dbReference type="Rhea" id="RHEA:36163"/>
        <dbReference type="ChEBI" id="CHEBI:15377"/>
        <dbReference type="ChEBI" id="CHEBI:30616"/>
        <dbReference type="ChEBI" id="CHEBI:32544"/>
        <dbReference type="ChEBI" id="CHEBI:33019"/>
        <dbReference type="ChEBI" id="CHEBI:43474"/>
        <dbReference type="ChEBI" id="CHEBI:57502"/>
        <dbReference type="ChEBI" id="CHEBI:58017"/>
        <dbReference type="ChEBI" id="CHEBI:456216"/>
        <dbReference type="EC" id="6.3.4.21"/>
    </reaction>
</comment>
<dbReference type="InterPro" id="IPR041525">
    <property type="entry name" value="N/Namide_PRibTrfase"/>
</dbReference>
<keyword evidence="12" id="KW-0328">Glycosyltransferase</keyword>
<dbReference type="InterPro" id="IPR013785">
    <property type="entry name" value="Aldolase_TIM"/>
</dbReference>
<evidence type="ECO:0000256" key="8">
    <source>
        <dbReference type="ARBA" id="ARBA00048668"/>
    </source>
</evidence>
<dbReference type="InterPro" id="IPR040727">
    <property type="entry name" value="NAPRTase_N"/>
</dbReference>
<dbReference type="EMBL" id="BMIJ01000008">
    <property type="protein sequence ID" value="GGC08226.1"/>
    <property type="molecule type" value="Genomic_DNA"/>
</dbReference>
<keyword evidence="5 9" id="KW-0436">Ligase</keyword>
<evidence type="ECO:0000259" key="11">
    <source>
        <dbReference type="Pfam" id="PF17767"/>
    </source>
</evidence>
<evidence type="ECO:0000256" key="6">
    <source>
        <dbReference type="ARBA" id="ARBA00022642"/>
    </source>
</evidence>
<comment type="similarity">
    <text evidence="2 9">Belongs to the NAPRTase family.</text>
</comment>
<dbReference type="Pfam" id="PF04095">
    <property type="entry name" value="NAPRTase"/>
    <property type="match status" value="1"/>
</dbReference>
<evidence type="ECO:0000256" key="5">
    <source>
        <dbReference type="ARBA" id="ARBA00022598"/>
    </source>
</evidence>
<feature type="domain" description="Nicotinate phosphoribosyltransferase N-terminal" evidence="11">
    <location>
        <begin position="24"/>
        <end position="146"/>
    </location>
</feature>
<comment type="pathway">
    <text evidence="1 9">Cofactor biosynthesis; NAD(+) biosynthesis; nicotinate D-ribonucleotide from nicotinate: step 1/1.</text>
</comment>
<evidence type="ECO:0000256" key="2">
    <source>
        <dbReference type="ARBA" id="ARBA00010897"/>
    </source>
</evidence>
<feature type="domain" description="Nicotinate/nicotinamide phosphoribosyltransferase" evidence="10">
    <location>
        <begin position="167"/>
        <end position="348"/>
    </location>
</feature>
<dbReference type="CDD" id="cd01570">
    <property type="entry name" value="NAPRTase_A"/>
    <property type="match status" value="1"/>
</dbReference>
<dbReference type="PANTHER" id="PTHR11098">
    <property type="entry name" value="NICOTINATE PHOSPHORIBOSYLTRANSFERASE"/>
    <property type="match status" value="1"/>
</dbReference>
<dbReference type="SUPFAM" id="SSF51690">
    <property type="entry name" value="Nicotinate/Quinolinate PRTase C-terminal domain-like"/>
    <property type="match status" value="1"/>
</dbReference>
<dbReference type="Pfam" id="PF17767">
    <property type="entry name" value="NAPRTase_N"/>
    <property type="match status" value="1"/>
</dbReference>
<dbReference type="InterPro" id="IPR006405">
    <property type="entry name" value="Nic_PRibTrfase_pncB"/>
</dbReference>
<dbReference type="Gene3D" id="3.20.20.70">
    <property type="entry name" value="Aldolase class I"/>
    <property type="match status" value="1"/>
</dbReference>
<comment type="function">
    <text evidence="9">Catalyzes the first step in the biosynthesis of NAD from nicotinic acid, the ATP-dependent synthesis of beta-nicotinate D-ribonucleotide from nicotinate and 5-phospho-D-ribose 1-phosphate.</text>
</comment>
<evidence type="ECO:0000313" key="13">
    <source>
        <dbReference type="Proteomes" id="UP000629025"/>
    </source>
</evidence>
<comment type="caution">
    <text evidence="12">The sequence shown here is derived from an EMBL/GenBank/DDBJ whole genome shotgun (WGS) entry which is preliminary data.</text>
</comment>
<dbReference type="GO" id="GO:0016757">
    <property type="term" value="F:glycosyltransferase activity"/>
    <property type="evidence" value="ECO:0007669"/>
    <property type="project" value="UniProtKB-KW"/>
</dbReference>
<keyword evidence="7 9" id="KW-0808">Transferase</keyword>
<keyword evidence="6 9" id="KW-0662">Pyridine nucleotide biosynthesis</keyword>
<sequence length="463" mass="51680">MPTPDAHPQAENLLTENRLEESPLLTDLYQLTMLQTYLDQGMHNEAVFEFFVRKIPENRNFLIFAGLEQLLAFLERTRFSRSELAYLSQTGLFRQNLIDYLASFRFSGSVHALAEGTLCFSNEPVVRITAPLPQAQLIETRLINLLQLQILIATKAARCRIQAPDAKLVDFGLRRAHGAEAGLLAARACFLGGFDGTANVLAGQRYGIPILGTMAHAYIQAHDNEMDAFRHFADSQPNNLILLIDTYDTDRGARRAAELADALLPRGIVVKGVRIDSGELGEEALRVRRILDQAGHPEITIFASSSIDERLLRDLVRRHAPIDGYGIGTSLTTSSDAPFLNCAYKLQEYAGIPRRKRSSGKATWPGRKQLFRHLDNHGKLAYDRLCCDTETVHDGIALLEPVMHNGCCLAPAEPLADIRCRVQQQIALLPDALLSLEPGPPLPLRVSDRLQRMAQETDRRFNR</sequence>
<dbReference type="PIRSF" id="PIRSF000484">
    <property type="entry name" value="NAPRT"/>
    <property type="match status" value="1"/>
</dbReference>
<evidence type="ECO:0000256" key="9">
    <source>
        <dbReference type="RuleBase" id="RU365100"/>
    </source>
</evidence>
<dbReference type="NCBIfam" id="NF006696">
    <property type="entry name" value="PRK09243.1-3"/>
    <property type="match status" value="1"/>
</dbReference>
<evidence type="ECO:0000256" key="7">
    <source>
        <dbReference type="ARBA" id="ARBA00022679"/>
    </source>
</evidence>
<evidence type="ECO:0000256" key="1">
    <source>
        <dbReference type="ARBA" id="ARBA00004952"/>
    </source>
</evidence>
<evidence type="ECO:0000313" key="12">
    <source>
        <dbReference type="EMBL" id="GGC08226.1"/>
    </source>
</evidence>
<dbReference type="EC" id="6.3.4.21" evidence="3 9"/>
<protein>
    <recommendedName>
        <fullName evidence="3 9">Nicotinate phosphoribosyltransferase</fullName>
        <ecNumber evidence="3 9">6.3.4.21</ecNumber>
    </recommendedName>
</protein>
<proteinExistence type="inferred from homology"/>
<evidence type="ECO:0000259" key="10">
    <source>
        <dbReference type="Pfam" id="PF04095"/>
    </source>
</evidence>
<dbReference type="Gene3D" id="3.20.140.10">
    <property type="entry name" value="nicotinate phosphoribosyltransferase"/>
    <property type="match status" value="1"/>
</dbReference>
<accession>A0ABQ1KTU4</accession>